<gene>
    <name evidence="2" type="ORF">KC19_VG099200</name>
</gene>
<feature type="compositionally biased region" description="Basic and acidic residues" evidence="1">
    <location>
        <begin position="75"/>
        <end position="90"/>
    </location>
</feature>
<comment type="caution">
    <text evidence="2">The sequence shown here is derived from an EMBL/GenBank/DDBJ whole genome shotgun (WGS) entry which is preliminary data.</text>
</comment>
<proteinExistence type="predicted"/>
<feature type="compositionally biased region" description="Polar residues" evidence="1">
    <location>
        <begin position="62"/>
        <end position="74"/>
    </location>
</feature>
<keyword evidence="3" id="KW-1185">Reference proteome</keyword>
<protein>
    <submittedName>
        <fullName evidence="2">Uncharacterized protein</fullName>
    </submittedName>
</protein>
<sequence>MFTGMSTKKNVRARIAVWAQRELRMERDQRRDVEIEEQNEQERLQLFRAEQKRKHHRGWRSRAQTQEPATATQNRDGKGPSKQCFTKERDVNLNDVEDPWGRKQEVDVVAGGTEVVESFEENGDGLTVTTDSAADDGDETECPRLTPRNQMCCSAASKGVNHLMQLLDAGFTNEEKKLVLHRYFDDDRIGVVDPNYARQF</sequence>
<evidence type="ECO:0000256" key="1">
    <source>
        <dbReference type="SAM" id="MobiDB-lite"/>
    </source>
</evidence>
<dbReference type="EMBL" id="CM026426">
    <property type="protein sequence ID" value="KAG0572486.1"/>
    <property type="molecule type" value="Genomic_DNA"/>
</dbReference>
<feature type="region of interest" description="Disordered" evidence="1">
    <location>
        <begin position="46"/>
        <end position="90"/>
    </location>
</feature>
<accession>A0A8T0HNS6</accession>
<dbReference type="AlphaFoldDB" id="A0A8T0HNS6"/>
<evidence type="ECO:0000313" key="3">
    <source>
        <dbReference type="Proteomes" id="UP000822688"/>
    </source>
</evidence>
<reference evidence="2" key="1">
    <citation type="submission" date="2020-06" db="EMBL/GenBank/DDBJ databases">
        <title>WGS assembly of Ceratodon purpureus strain R40.</title>
        <authorList>
            <person name="Carey S.B."/>
            <person name="Jenkins J."/>
            <person name="Shu S."/>
            <person name="Lovell J.T."/>
            <person name="Sreedasyam A."/>
            <person name="Maumus F."/>
            <person name="Tiley G.P."/>
            <person name="Fernandez-Pozo N."/>
            <person name="Barry K."/>
            <person name="Chen C."/>
            <person name="Wang M."/>
            <person name="Lipzen A."/>
            <person name="Daum C."/>
            <person name="Saski C.A."/>
            <person name="Payton A.C."/>
            <person name="Mcbreen J.C."/>
            <person name="Conrad R.E."/>
            <person name="Kollar L.M."/>
            <person name="Olsson S."/>
            <person name="Huttunen S."/>
            <person name="Landis J.B."/>
            <person name="Wickett N.J."/>
            <person name="Johnson M.G."/>
            <person name="Rensing S.A."/>
            <person name="Grimwood J."/>
            <person name="Schmutz J."/>
            <person name="Mcdaniel S.F."/>
        </authorList>
    </citation>
    <scope>NUCLEOTIDE SEQUENCE</scope>
    <source>
        <strain evidence="2">R40</strain>
    </source>
</reference>
<dbReference type="Proteomes" id="UP000822688">
    <property type="component" value="Chromosome V"/>
</dbReference>
<evidence type="ECO:0000313" key="2">
    <source>
        <dbReference type="EMBL" id="KAG0572486.1"/>
    </source>
</evidence>
<feature type="compositionally biased region" description="Basic residues" evidence="1">
    <location>
        <begin position="51"/>
        <end position="60"/>
    </location>
</feature>
<organism evidence="2 3">
    <name type="scientific">Ceratodon purpureus</name>
    <name type="common">Fire moss</name>
    <name type="synonym">Dicranum purpureum</name>
    <dbReference type="NCBI Taxonomy" id="3225"/>
    <lineage>
        <taxon>Eukaryota</taxon>
        <taxon>Viridiplantae</taxon>
        <taxon>Streptophyta</taxon>
        <taxon>Embryophyta</taxon>
        <taxon>Bryophyta</taxon>
        <taxon>Bryophytina</taxon>
        <taxon>Bryopsida</taxon>
        <taxon>Dicranidae</taxon>
        <taxon>Pseudoditrichales</taxon>
        <taxon>Ditrichaceae</taxon>
        <taxon>Ceratodon</taxon>
    </lineage>
</organism>
<name>A0A8T0HNS6_CERPU</name>